<dbReference type="STRING" id="3218.A0A2K1KJK9"/>
<proteinExistence type="predicted"/>
<dbReference type="Proteomes" id="UP000006727">
    <property type="component" value="Chromosome 5"/>
</dbReference>
<dbReference type="Gramene" id="Pp3c5_13320V3.1">
    <property type="protein sequence ID" value="Pp3c5_13320V3.1"/>
    <property type="gene ID" value="Pp3c5_13320"/>
</dbReference>
<dbReference type="EnsemblPlants" id="Pp3c5_13320V3.1">
    <property type="protein sequence ID" value="Pp3c5_13320V3.1"/>
    <property type="gene ID" value="Pp3c5_13320"/>
</dbReference>
<keyword evidence="3" id="KW-1185">Reference proteome</keyword>
<gene>
    <name evidence="2" type="primary">LOC112282627</name>
    <name evidence="1" type="ORF">PHYPA_007618</name>
</gene>
<reference evidence="1 3" key="2">
    <citation type="journal article" date="2018" name="Plant J.">
        <title>The Physcomitrella patens chromosome-scale assembly reveals moss genome structure and evolution.</title>
        <authorList>
            <person name="Lang D."/>
            <person name="Ullrich K.K."/>
            <person name="Murat F."/>
            <person name="Fuchs J."/>
            <person name="Jenkins J."/>
            <person name="Haas F.B."/>
            <person name="Piednoel M."/>
            <person name="Gundlach H."/>
            <person name="Van Bel M."/>
            <person name="Meyberg R."/>
            <person name="Vives C."/>
            <person name="Morata J."/>
            <person name="Symeonidi A."/>
            <person name="Hiss M."/>
            <person name="Muchero W."/>
            <person name="Kamisugi Y."/>
            <person name="Saleh O."/>
            <person name="Blanc G."/>
            <person name="Decker E.L."/>
            <person name="van Gessel N."/>
            <person name="Grimwood J."/>
            <person name="Hayes R.D."/>
            <person name="Graham S.W."/>
            <person name="Gunter L.E."/>
            <person name="McDaniel S.F."/>
            <person name="Hoernstein S.N.W."/>
            <person name="Larsson A."/>
            <person name="Li F.W."/>
            <person name="Perroud P.F."/>
            <person name="Phillips J."/>
            <person name="Ranjan P."/>
            <person name="Rokshar D.S."/>
            <person name="Rothfels C.J."/>
            <person name="Schneider L."/>
            <person name="Shu S."/>
            <person name="Stevenson D.W."/>
            <person name="Thummler F."/>
            <person name="Tillich M."/>
            <person name="Villarreal Aguilar J.C."/>
            <person name="Widiez T."/>
            <person name="Wong G.K."/>
            <person name="Wymore A."/>
            <person name="Zhang Y."/>
            <person name="Zimmer A.D."/>
            <person name="Quatrano R.S."/>
            <person name="Mayer K.F.X."/>
            <person name="Goodstein D."/>
            <person name="Casacuberta J.M."/>
            <person name="Vandepoele K."/>
            <person name="Reski R."/>
            <person name="Cuming A.C."/>
            <person name="Tuskan G.A."/>
            <person name="Maumus F."/>
            <person name="Salse J."/>
            <person name="Schmutz J."/>
            <person name="Rensing S.A."/>
        </authorList>
    </citation>
    <scope>NUCLEOTIDE SEQUENCE [LARGE SCALE GENOMIC DNA]</scope>
    <source>
        <strain evidence="2 3">cv. Gransden 2004</strain>
    </source>
</reference>
<dbReference type="FunCoup" id="A0A2K1KJK9">
    <property type="interactions" value="1376"/>
</dbReference>
<reference evidence="2" key="3">
    <citation type="submission" date="2020-12" db="UniProtKB">
        <authorList>
            <consortium name="EnsemblPlants"/>
        </authorList>
    </citation>
    <scope>IDENTIFICATION</scope>
</reference>
<name>A0A2K1KJK9_PHYPA</name>
<dbReference type="Gramene" id="Pp3c5_13320V3.2">
    <property type="protein sequence ID" value="Pp3c5_13320V3.2"/>
    <property type="gene ID" value="Pp3c5_13320"/>
</dbReference>
<dbReference type="EMBL" id="ABEU02000005">
    <property type="protein sequence ID" value="PNR53943.1"/>
    <property type="molecule type" value="Genomic_DNA"/>
</dbReference>
<dbReference type="KEGG" id="ppp:112282627"/>
<reference evidence="1 3" key="1">
    <citation type="journal article" date="2008" name="Science">
        <title>The Physcomitrella genome reveals evolutionary insights into the conquest of land by plants.</title>
        <authorList>
            <person name="Rensing S."/>
            <person name="Lang D."/>
            <person name="Zimmer A."/>
            <person name="Terry A."/>
            <person name="Salamov A."/>
            <person name="Shapiro H."/>
            <person name="Nishiyama T."/>
            <person name="Perroud P.-F."/>
            <person name="Lindquist E."/>
            <person name="Kamisugi Y."/>
            <person name="Tanahashi T."/>
            <person name="Sakakibara K."/>
            <person name="Fujita T."/>
            <person name="Oishi K."/>
            <person name="Shin-I T."/>
            <person name="Kuroki Y."/>
            <person name="Toyoda A."/>
            <person name="Suzuki Y."/>
            <person name="Hashimoto A."/>
            <person name="Yamaguchi K."/>
            <person name="Sugano A."/>
            <person name="Kohara Y."/>
            <person name="Fujiyama A."/>
            <person name="Anterola A."/>
            <person name="Aoki S."/>
            <person name="Ashton N."/>
            <person name="Barbazuk W.B."/>
            <person name="Barker E."/>
            <person name="Bennetzen J."/>
            <person name="Bezanilla M."/>
            <person name="Blankenship R."/>
            <person name="Cho S.H."/>
            <person name="Dutcher S."/>
            <person name="Estelle M."/>
            <person name="Fawcett J.A."/>
            <person name="Gundlach H."/>
            <person name="Hanada K."/>
            <person name="Heyl A."/>
            <person name="Hicks K.A."/>
            <person name="Hugh J."/>
            <person name="Lohr M."/>
            <person name="Mayer K."/>
            <person name="Melkozernov A."/>
            <person name="Murata T."/>
            <person name="Nelson D."/>
            <person name="Pils B."/>
            <person name="Prigge M."/>
            <person name="Reiss B."/>
            <person name="Renner T."/>
            <person name="Rombauts S."/>
            <person name="Rushton P."/>
            <person name="Sanderfoot A."/>
            <person name="Schween G."/>
            <person name="Shiu S.-H."/>
            <person name="Stueber K."/>
            <person name="Theodoulou F.L."/>
            <person name="Tu H."/>
            <person name="Van de Peer Y."/>
            <person name="Verrier P.J."/>
            <person name="Waters E."/>
            <person name="Wood A."/>
            <person name="Yang L."/>
            <person name="Cove D."/>
            <person name="Cuming A."/>
            <person name="Hasebe M."/>
            <person name="Lucas S."/>
            <person name="Mishler D.B."/>
            <person name="Reski R."/>
            <person name="Grigoriev I."/>
            <person name="Quatrano R.S."/>
            <person name="Boore J.L."/>
        </authorList>
    </citation>
    <scope>NUCLEOTIDE SEQUENCE [LARGE SCALE GENOMIC DNA]</scope>
    <source>
        <strain evidence="2 3">cv. Gransden 2004</strain>
    </source>
</reference>
<organism evidence="1">
    <name type="scientific">Physcomitrium patens</name>
    <name type="common">Spreading-leaved earth moss</name>
    <name type="synonym">Physcomitrella patens</name>
    <dbReference type="NCBI Taxonomy" id="3218"/>
    <lineage>
        <taxon>Eukaryota</taxon>
        <taxon>Viridiplantae</taxon>
        <taxon>Streptophyta</taxon>
        <taxon>Embryophyta</taxon>
        <taxon>Bryophyta</taxon>
        <taxon>Bryophytina</taxon>
        <taxon>Bryopsida</taxon>
        <taxon>Funariidae</taxon>
        <taxon>Funariales</taxon>
        <taxon>Funariaceae</taxon>
        <taxon>Physcomitrium</taxon>
    </lineage>
</organism>
<evidence type="ECO:0000313" key="2">
    <source>
        <dbReference type="EnsemblPlants" id="Pp3c5_13320V3.1"/>
    </source>
</evidence>
<evidence type="ECO:0000313" key="1">
    <source>
        <dbReference type="EMBL" id="PNR53943.1"/>
    </source>
</evidence>
<dbReference type="GeneID" id="112282627"/>
<dbReference type="PANTHER" id="PTHR36776:SF1">
    <property type="entry name" value="EXPRESSED PROTEIN"/>
    <property type="match status" value="1"/>
</dbReference>
<evidence type="ECO:0000313" key="3">
    <source>
        <dbReference type="Proteomes" id="UP000006727"/>
    </source>
</evidence>
<accession>A0A2K1KJK9</accession>
<dbReference type="OrthoDB" id="41419at2759"/>
<dbReference type="EnsemblPlants" id="Pp3c5_13320V3.2">
    <property type="protein sequence ID" value="Pp3c5_13320V3.2"/>
    <property type="gene ID" value="Pp3c5_13320"/>
</dbReference>
<dbReference type="RefSeq" id="XP_024376270.1">
    <property type="nucleotide sequence ID" value="XM_024520502.2"/>
</dbReference>
<dbReference type="PANTHER" id="PTHR36776">
    <property type="entry name" value="EXPRESSED PROTEIN"/>
    <property type="match status" value="1"/>
</dbReference>
<dbReference type="AlphaFoldDB" id="A0A2K1KJK9"/>
<sequence length="181" mass="20066">MATFACSIAAFVPAASSSYHAHYNDGNHRSGHFLAMSRKGTRVQSQSLSSTLRINTVRIVILTCNAALPESDQPPKDLQVPRDWTSPSVAAQEAEWLRGALHQWLDDEYCPEPANEEISKRCSTAYLRCLTEGQVDMGEILMQMVRALESFSFKESFHGVFSSANAAIDLITKRMNDAHDS</sequence>
<protein>
    <submittedName>
        <fullName evidence="1 2">Uncharacterized protein</fullName>
    </submittedName>
</protein>